<reference evidence="1" key="1">
    <citation type="submission" date="2022-07" db="EMBL/GenBank/DDBJ databases">
        <title>Fungi with potential for degradation of polypropylene.</title>
        <authorList>
            <person name="Gostincar C."/>
        </authorList>
    </citation>
    <scope>NUCLEOTIDE SEQUENCE</scope>
    <source>
        <strain evidence="1">EXF-13287</strain>
    </source>
</reference>
<dbReference type="PANTHER" id="PTHR38696">
    <property type="entry name" value="MEDIATOR OF RNA POLYMERASE II TRANSCRIPTION SUBUNIT 13"/>
    <property type="match status" value="1"/>
</dbReference>
<dbReference type="EMBL" id="JANBVN010000237">
    <property type="protein sequence ID" value="KAJ9131385.1"/>
    <property type="molecule type" value="Genomic_DNA"/>
</dbReference>
<gene>
    <name evidence="1" type="ORF">NKR19_g9558</name>
</gene>
<organism evidence="1 2">
    <name type="scientific">Coniochaeta hoffmannii</name>
    <dbReference type="NCBI Taxonomy" id="91930"/>
    <lineage>
        <taxon>Eukaryota</taxon>
        <taxon>Fungi</taxon>
        <taxon>Dikarya</taxon>
        <taxon>Ascomycota</taxon>
        <taxon>Pezizomycotina</taxon>
        <taxon>Sordariomycetes</taxon>
        <taxon>Sordariomycetidae</taxon>
        <taxon>Coniochaetales</taxon>
        <taxon>Coniochaetaceae</taxon>
        <taxon>Coniochaeta</taxon>
    </lineage>
</organism>
<name>A0AA38R797_9PEZI</name>
<evidence type="ECO:0000313" key="1">
    <source>
        <dbReference type="EMBL" id="KAJ9131385.1"/>
    </source>
</evidence>
<evidence type="ECO:0000313" key="2">
    <source>
        <dbReference type="Proteomes" id="UP001174691"/>
    </source>
</evidence>
<comment type="caution">
    <text evidence="1">The sequence shown here is derived from an EMBL/GenBank/DDBJ whole genome shotgun (WGS) entry which is preliminary data.</text>
</comment>
<dbReference type="AlphaFoldDB" id="A0AA38R797"/>
<accession>A0AA38R797</accession>
<proteinExistence type="predicted"/>
<dbReference type="Proteomes" id="UP001174691">
    <property type="component" value="Unassembled WGS sequence"/>
</dbReference>
<dbReference type="PANTHER" id="PTHR38696:SF1">
    <property type="entry name" value="MEDIATOR OF RNA POLYMERASE II TRANSCRIPTION SUBUNIT 13"/>
    <property type="match status" value="1"/>
</dbReference>
<protein>
    <submittedName>
        <fullName evidence="1">Uncharacterized protein</fullName>
    </submittedName>
</protein>
<keyword evidence="2" id="KW-1185">Reference proteome</keyword>
<sequence>MTDRIRLVNFREGDFAAVQDAIGGASIQNVRTYGQSQEIRLEGRPWLRSRSGNDVACLLLQRLLEGLYNRGWMLQAPIKVTKWRDKDTLLFRRQSPPPPPWDWLVVSFDRDNKLKVVGFPPPELAAALVECFGIRVRRHEITASRLKIKFRGYPWEPHGTNTVDTRVIVLKLLETLEAFGFTLYGSVRITDSGGNYNIDTEADVLVVHRCRDGTSGASNGQT</sequence>